<dbReference type="PANTHER" id="PTHR35936">
    <property type="entry name" value="MEMBRANE-BOUND LYTIC MUREIN TRANSGLYCOSYLASE F"/>
    <property type="match status" value="1"/>
</dbReference>
<dbReference type="RefSeq" id="WP_307904873.1">
    <property type="nucleotide sequence ID" value="NZ_AP027059.1"/>
</dbReference>
<dbReference type="Gene3D" id="3.40.190.10">
    <property type="entry name" value="Periplasmic binding protein-like II"/>
    <property type="match status" value="2"/>
</dbReference>
<dbReference type="Proteomes" id="UP001321582">
    <property type="component" value="Chromosome"/>
</dbReference>
<evidence type="ECO:0000313" key="4">
    <source>
        <dbReference type="Proteomes" id="UP001321582"/>
    </source>
</evidence>
<protein>
    <recommendedName>
        <fullName evidence="2">Solute-binding protein family 3/N-terminal domain-containing protein</fullName>
    </recommendedName>
</protein>
<evidence type="ECO:0000259" key="2">
    <source>
        <dbReference type="Pfam" id="PF00497"/>
    </source>
</evidence>
<reference evidence="3 4" key="1">
    <citation type="submission" date="2022-11" db="EMBL/GenBank/DDBJ databases">
        <title>Haliovirga abyssi gen. nov., sp. nov., a mesophilic fermentative bacterium isolated from the Iheya North hydrothermal field and the proposal of Haliovirgaceae fam. nov.</title>
        <authorList>
            <person name="Miyazaki U."/>
            <person name="Tame A."/>
            <person name="Miyazaki J."/>
            <person name="Takai K."/>
            <person name="Sawayama S."/>
            <person name="Kitajima M."/>
            <person name="Okamoto A."/>
            <person name="Nakagawa S."/>
        </authorList>
    </citation>
    <scope>NUCLEOTIDE SEQUENCE [LARGE SCALE GENOMIC DNA]</scope>
    <source>
        <strain evidence="3 4">IC12</strain>
    </source>
</reference>
<dbReference type="InterPro" id="IPR001638">
    <property type="entry name" value="Solute-binding_3/MltF_N"/>
</dbReference>
<keyword evidence="1" id="KW-0732">Signal</keyword>
<accession>A0AAU9DGV5</accession>
<keyword evidence="4" id="KW-1185">Reference proteome</keyword>
<dbReference type="EMBL" id="AP027059">
    <property type="protein sequence ID" value="BDU49934.1"/>
    <property type="molecule type" value="Genomic_DNA"/>
</dbReference>
<feature type="domain" description="Solute-binding protein family 3/N-terminal" evidence="2">
    <location>
        <begin position="36"/>
        <end position="262"/>
    </location>
</feature>
<dbReference type="PANTHER" id="PTHR35936:SF25">
    <property type="entry name" value="ABC TRANSPORTER SUBSTRATE-BINDING PROTEIN"/>
    <property type="match status" value="1"/>
</dbReference>
<name>A0AAU9DGV5_9FUSO</name>
<evidence type="ECO:0000256" key="1">
    <source>
        <dbReference type="ARBA" id="ARBA00022729"/>
    </source>
</evidence>
<dbReference type="SUPFAM" id="SSF53850">
    <property type="entry name" value="Periplasmic binding protein-like II"/>
    <property type="match status" value="1"/>
</dbReference>
<evidence type="ECO:0000313" key="3">
    <source>
        <dbReference type="EMBL" id="BDU49934.1"/>
    </source>
</evidence>
<sequence>MLKKILFIISLSLIFNNVILGNDGKEFIIYATPTKPFKISPTKGISIEILQLVMKDMKISNYKFKFVAAVKRAVEYAKRGRCSMLIGYSIKKSRLSFLAYPQKSYRRIKWNFFIRKEDKNKIFYNKLEDLKNYTIGVTRGTSYTEEFWKAEKFLKFDYASKNNLQIKKLIGKRFDLVPLNTRSTLYESKEAGVLDKIDYLKKPLKDKLYYDPICIHSDFFKPTSHENTTREEKIKKFLKQYDRIIEKLEKDGTINRIYEEYGYKYKLK</sequence>
<dbReference type="KEGG" id="haby:HLVA_05030"/>
<proteinExistence type="predicted"/>
<dbReference type="AlphaFoldDB" id="A0AAU9DGV5"/>
<gene>
    <name evidence="3" type="ORF">HLVA_05030</name>
</gene>
<dbReference type="Pfam" id="PF00497">
    <property type="entry name" value="SBP_bac_3"/>
    <property type="match status" value="1"/>
</dbReference>
<organism evidence="3 4">
    <name type="scientific">Haliovirga abyssi</name>
    <dbReference type="NCBI Taxonomy" id="2996794"/>
    <lineage>
        <taxon>Bacteria</taxon>
        <taxon>Fusobacteriati</taxon>
        <taxon>Fusobacteriota</taxon>
        <taxon>Fusobacteriia</taxon>
        <taxon>Fusobacteriales</taxon>
        <taxon>Haliovirgaceae</taxon>
        <taxon>Haliovirga</taxon>
    </lineage>
</organism>